<name>A0ABU6MFC8_9BACI</name>
<gene>
    <name evidence="1" type="ORF">P4T90_08205</name>
</gene>
<comment type="caution">
    <text evidence="1">The sequence shown here is derived from an EMBL/GenBank/DDBJ whole genome shotgun (WGS) entry which is preliminary data.</text>
</comment>
<evidence type="ECO:0000313" key="1">
    <source>
        <dbReference type="EMBL" id="MED1203077.1"/>
    </source>
</evidence>
<reference evidence="1 2" key="1">
    <citation type="submission" date="2023-03" db="EMBL/GenBank/DDBJ databases">
        <title>Bacillus Genome Sequencing.</title>
        <authorList>
            <person name="Dunlap C."/>
        </authorList>
    </citation>
    <scope>NUCLEOTIDE SEQUENCE [LARGE SCALE GENOMIC DNA]</scope>
    <source>
        <strain evidence="1 2">B-23453</strain>
    </source>
</reference>
<protein>
    <submittedName>
        <fullName evidence="1">Uncharacterized protein</fullName>
    </submittedName>
</protein>
<evidence type="ECO:0000313" key="2">
    <source>
        <dbReference type="Proteomes" id="UP001341444"/>
    </source>
</evidence>
<sequence>MRRSNELTVEEKKLLKRSLTDEEAIEKFERHCMLKKLKLATIEYCRNVFSSF</sequence>
<keyword evidence="2" id="KW-1185">Reference proteome</keyword>
<proteinExistence type="predicted"/>
<dbReference type="RefSeq" id="WP_157090669.1">
    <property type="nucleotide sequence ID" value="NZ_JARMAB010000009.1"/>
</dbReference>
<accession>A0ABU6MFC8</accession>
<dbReference type="Proteomes" id="UP001341444">
    <property type="component" value="Unassembled WGS sequence"/>
</dbReference>
<dbReference type="EMBL" id="JARMAB010000009">
    <property type="protein sequence ID" value="MED1203077.1"/>
    <property type="molecule type" value="Genomic_DNA"/>
</dbReference>
<organism evidence="1 2">
    <name type="scientific">Heyndrickxia acidicola</name>
    <dbReference type="NCBI Taxonomy" id="209389"/>
    <lineage>
        <taxon>Bacteria</taxon>
        <taxon>Bacillati</taxon>
        <taxon>Bacillota</taxon>
        <taxon>Bacilli</taxon>
        <taxon>Bacillales</taxon>
        <taxon>Bacillaceae</taxon>
        <taxon>Heyndrickxia</taxon>
    </lineage>
</organism>